<dbReference type="Proteomes" id="UP000466931">
    <property type="component" value="Chromosome"/>
</dbReference>
<feature type="transmembrane region" description="Helical" evidence="1">
    <location>
        <begin position="38"/>
        <end position="60"/>
    </location>
</feature>
<dbReference type="Pfam" id="PF14539">
    <property type="entry name" value="DUF4442"/>
    <property type="match status" value="1"/>
</dbReference>
<evidence type="ECO:0008006" key="4">
    <source>
        <dbReference type="Google" id="ProtNLM"/>
    </source>
</evidence>
<name>A0A7I7Y525_9MYCO</name>
<evidence type="ECO:0000313" key="3">
    <source>
        <dbReference type="Proteomes" id="UP000466931"/>
    </source>
</evidence>
<sequence length="138" mass="14433">MATTIPAAHQMGVRIAESRRGFAAATVPAEGNGNHFGVVYGGVVFTVAEILGGILALSSFDATRFFPLVKQVDIKFVGMATTDLRAEASLDEDTIVAVQAEADAKGKADYIVEAVVTDAGGNVVAKTHGQYQIRTHPS</sequence>
<keyword evidence="3" id="KW-1185">Reference proteome</keyword>
<protein>
    <recommendedName>
        <fullName evidence="4">Thioesterase</fullName>
    </recommendedName>
</protein>
<evidence type="ECO:0000313" key="2">
    <source>
        <dbReference type="EMBL" id="BBZ36021.1"/>
    </source>
</evidence>
<dbReference type="CDD" id="cd03443">
    <property type="entry name" value="PaaI_thioesterase"/>
    <property type="match status" value="1"/>
</dbReference>
<dbReference type="SUPFAM" id="SSF54637">
    <property type="entry name" value="Thioesterase/thiol ester dehydrase-isomerase"/>
    <property type="match status" value="1"/>
</dbReference>
<keyword evidence="1" id="KW-0812">Transmembrane</keyword>
<gene>
    <name evidence="2" type="ORF">MCNF_46260</name>
</gene>
<dbReference type="AlphaFoldDB" id="A0A7I7Y525"/>
<reference evidence="2" key="1">
    <citation type="journal article" date="2019" name="Emerg. Microbes Infect.">
        <title>Comprehensive subspecies identification of 175 nontuberculous mycobacteria species based on 7547 genomic profiles.</title>
        <authorList>
            <person name="Matsumoto Y."/>
            <person name="Kinjo T."/>
            <person name="Motooka D."/>
            <person name="Nabeya D."/>
            <person name="Jung N."/>
            <person name="Uechi K."/>
            <person name="Horii T."/>
            <person name="Iida T."/>
            <person name="Fujita J."/>
            <person name="Nakamura S."/>
        </authorList>
    </citation>
    <scope>NUCLEOTIDE SEQUENCE [LARGE SCALE GENOMIC DNA]</scope>
    <source>
        <strain evidence="2">JCM 13671</strain>
    </source>
</reference>
<dbReference type="InterPro" id="IPR027961">
    <property type="entry name" value="DUF4442"/>
</dbReference>
<keyword evidence="1" id="KW-0472">Membrane</keyword>
<proteinExistence type="predicted"/>
<organism evidence="2 3">
    <name type="scientific">Mycolicibacterium confluentis</name>
    <dbReference type="NCBI Taxonomy" id="28047"/>
    <lineage>
        <taxon>Bacteria</taxon>
        <taxon>Bacillati</taxon>
        <taxon>Actinomycetota</taxon>
        <taxon>Actinomycetes</taxon>
        <taxon>Mycobacteriales</taxon>
        <taxon>Mycobacteriaceae</taxon>
        <taxon>Mycolicibacterium</taxon>
    </lineage>
</organism>
<reference evidence="2" key="2">
    <citation type="submission" date="2020-02" db="EMBL/GenBank/DDBJ databases">
        <authorList>
            <person name="Matsumoto Y."/>
            <person name="Motooka D."/>
            <person name="Nakamura S."/>
        </authorList>
    </citation>
    <scope>NUCLEOTIDE SEQUENCE</scope>
    <source>
        <strain evidence="2">JCM 13671</strain>
    </source>
</reference>
<dbReference type="Gene3D" id="3.10.129.10">
    <property type="entry name" value="Hotdog Thioesterase"/>
    <property type="match status" value="1"/>
</dbReference>
<dbReference type="InterPro" id="IPR029069">
    <property type="entry name" value="HotDog_dom_sf"/>
</dbReference>
<evidence type="ECO:0000256" key="1">
    <source>
        <dbReference type="SAM" id="Phobius"/>
    </source>
</evidence>
<dbReference type="EMBL" id="AP022612">
    <property type="protein sequence ID" value="BBZ36021.1"/>
    <property type="molecule type" value="Genomic_DNA"/>
</dbReference>
<keyword evidence="1" id="KW-1133">Transmembrane helix</keyword>
<accession>A0A7I7Y525</accession>